<dbReference type="GO" id="GO:0006338">
    <property type="term" value="P:chromatin remodeling"/>
    <property type="evidence" value="ECO:0007669"/>
    <property type="project" value="InterPro"/>
</dbReference>
<keyword evidence="4" id="KW-0805">Transcription regulation</keyword>
<sequence>MMKIQQKLKEYDDVDQITADFQLLFNNAKAYYKPDSLEYRATYKLWDLYLRTKNEFVQRGDYDDEEGDDAQDNPGGFNEDEASQFRTNSY</sequence>
<evidence type="ECO:0000256" key="8">
    <source>
        <dbReference type="PROSITE-ProRule" id="PRU00035"/>
    </source>
</evidence>
<keyword evidence="5 8" id="KW-0103">Bromodomain</keyword>
<dbReference type="InterPro" id="IPR036427">
    <property type="entry name" value="Bromodomain-like_sf"/>
</dbReference>
<dbReference type="GO" id="GO:0016586">
    <property type="term" value="C:RSC-type complex"/>
    <property type="evidence" value="ECO:0007669"/>
    <property type="project" value="InterPro"/>
</dbReference>
<reference evidence="11 12" key="1">
    <citation type="submission" date="2021-04" db="EMBL/GenBank/DDBJ databases">
        <authorList>
            <person name="De Guttry C."/>
            <person name="Zahm M."/>
            <person name="Klopp C."/>
            <person name="Cabau C."/>
            <person name="Louis A."/>
            <person name="Berthelot C."/>
            <person name="Parey E."/>
            <person name="Roest Crollius H."/>
            <person name="Montfort J."/>
            <person name="Robinson-Rechavi M."/>
            <person name="Bucao C."/>
            <person name="Bouchez O."/>
            <person name="Gislard M."/>
            <person name="Lluch J."/>
            <person name="Milhes M."/>
            <person name="Lampietro C."/>
            <person name="Lopez Roques C."/>
            <person name="Donnadieu C."/>
            <person name="Braasch I."/>
            <person name="Desvignes T."/>
            <person name="Postlethwait J."/>
            <person name="Bobe J."/>
            <person name="Wedekind C."/>
            <person name="Guiguen Y."/>
        </authorList>
    </citation>
    <scope>NUCLEOTIDE SEQUENCE [LARGE SCALE GENOMIC DNA]</scope>
    <source>
        <strain evidence="11">Cs_M1</strain>
        <tissue evidence="11">Blood</tissue>
    </source>
</reference>
<keyword evidence="6" id="KW-0804">Transcription</keyword>
<dbReference type="PANTHER" id="PTHR16062:SF19">
    <property type="entry name" value="PROTEIN POLYBROMO-1"/>
    <property type="match status" value="1"/>
</dbReference>
<evidence type="ECO:0000256" key="2">
    <source>
        <dbReference type="ARBA" id="ARBA00022737"/>
    </source>
</evidence>
<feature type="compositionally biased region" description="Acidic residues" evidence="9">
    <location>
        <begin position="62"/>
        <end position="71"/>
    </location>
</feature>
<dbReference type="Pfam" id="PF00439">
    <property type="entry name" value="Bromodomain"/>
    <property type="match status" value="1"/>
</dbReference>
<proteinExistence type="predicted"/>
<dbReference type="Gene3D" id="1.20.920.10">
    <property type="entry name" value="Bromodomain-like"/>
    <property type="match status" value="1"/>
</dbReference>
<dbReference type="PANTHER" id="PTHR16062">
    <property type="entry name" value="SWI/SNF-RELATED"/>
    <property type="match status" value="1"/>
</dbReference>
<organism evidence="11 12">
    <name type="scientific">Coregonus suidteri</name>
    <dbReference type="NCBI Taxonomy" id="861788"/>
    <lineage>
        <taxon>Eukaryota</taxon>
        <taxon>Metazoa</taxon>
        <taxon>Chordata</taxon>
        <taxon>Craniata</taxon>
        <taxon>Vertebrata</taxon>
        <taxon>Euteleostomi</taxon>
        <taxon>Actinopterygii</taxon>
        <taxon>Neopterygii</taxon>
        <taxon>Teleostei</taxon>
        <taxon>Protacanthopterygii</taxon>
        <taxon>Salmoniformes</taxon>
        <taxon>Salmonidae</taxon>
        <taxon>Coregoninae</taxon>
        <taxon>Coregonus</taxon>
    </lineage>
</organism>
<evidence type="ECO:0000313" key="12">
    <source>
        <dbReference type="Proteomes" id="UP001356427"/>
    </source>
</evidence>
<dbReference type="Proteomes" id="UP001356427">
    <property type="component" value="Unassembled WGS sequence"/>
</dbReference>
<evidence type="ECO:0000256" key="7">
    <source>
        <dbReference type="ARBA" id="ARBA00023242"/>
    </source>
</evidence>
<comment type="subcellular location">
    <subcellularLocation>
        <location evidence="1">Nucleus</location>
    </subcellularLocation>
</comment>
<dbReference type="InterPro" id="IPR001487">
    <property type="entry name" value="Bromodomain"/>
</dbReference>
<evidence type="ECO:0000256" key="4">
    <source>
        <dbReference type="ARBA" id="ARBA00023015"/>
    </source>
</evidence>
<dbReference type="GO" id="GO:0003682">
    <property type="term" value="F:chromatin binding"/>
    <property type="evidence" value="ECO:0007669"/>
    <property type="project" value="TreeGrafter"/>
</dbReference>
<keyword evidence="2" id="KW-0677">Repeat</keyword>
<dbReference type="SUPFAM" id="SSF47370">
    <property type="entry name" value="Bromodomain"/>
    <property type="match status" value="1"/>
</dbReference>
<gene>
    <name evidence="11" type="ORF">J4Q44_G00082790</name>
</gene>
<evidence type="ECO:0000256" key="6">
    <source>
        <dbReference type="ARBA" id="ARBA00023163"/>
    </source>
</evidence>
<evidence type="ECO:0000256" key="1">
    <source>
        <dbReference type="ARBA" id="ARBA00004123"/>
    </source>
</evidence>
<name>A0AAN8R2Z5_9TELE</name>
<keyword evidence="3" id="KW-0156">Chromatin regulator</keyword>
<dbReference type="PROSITE" id="PS50014">
    <property type="entry name" value="BROMODOMAIN_2"/>
    <property type="match status" value="1"/>
</dbReference>
<evidence type="ECO:0000256" key="9">
    <source>
        <dbReference type="SAM" id="MobiDB-lite"/>
    </source>
</evidence>
<dbReference type="EMBL" id="JAGTTL010000006">
    <property type="protein sequence ID" value="KAK6321303.1"/>
    <property type="molecule type" value="Genomic_DNA"/>
</dbReference>
<feature type="domain" description="Bromo" evidence="10">
    <location>
        <begin position="1"/>
        <end position="39"/>
    </location>
</feature>
<evidence type="ECO:0000313" key="11">
    <source>
        <dbReference type="EMBL" id="KAK6321303.1"/>
    </source>
</evidence>
<accession>A0AAN8R2Z5</accession>
<dbReference type="AlphaFoldDB" id="A0AAN8R2Z5"/>
<keyword evidence="7" id="KW-0539">Nucleus</keyword>
<keyword evidence="12" id="KW-1185">Reference proteome</keyword>
<dbReference type="GO" id="GO:0006368">
    <property type="term" value="P:transcription elongation by RNA polymerase II"/>
    <property type="evidence" value="ECO:0007669"/>
    <property type="project" value="TreeGrafter"/>
</dbReference>
<comment type="caution">
    <text evidence="11">The sequence shown here is derived from an EMBL/GenBank/DDBJ whole genome shotgun (WGS) entry which is preliminary data.</text>
</comment>
<dbReference type="GO" id="GO:0016514">
    <property type="term" value="C:SWI/SNF complex"/>
    <property type="evidence" value="ECO:0007669"/>
    <property type="project" value="TreeGrafter"/>
</dbReference>
<dbReference type="InterPro" id="IPR037382">
    <property type="entry name" value="Rsc/polybromo"/>
</dbReference>
<evidence type="ECO:0000256" key="3">
    <source>
        <dbReference type="ARBA" id="ARBA00022853"/>
    </source>
</evidence>
<protein>
    <recommendedName>
        <fullName evidence="10">Bromo domain-containing protein</fullName>
    </recommendedName>
</protein>
<evidence type="ECO:0000259" key="10">
    <source>
        <dbReference type="PROSITE" id="PS50014"/>
    </source>
</evidence>
<evidence type="ECO:0000256" key="5">
    <source>
        <dbReference type="ARBA" id="ARBA00023117"/>
    </source>
</evidence>
<feature type="region of interest" description="Disordered" evidence="9">
    <location>
        <begin position="60"/>
        <end position="90"/>
    </location>
</feature>